<evidence type="ECO:0000256" key="2">
    <source>
        <dbReference type="ARBA" id="ARBA00005887"/>
    </source>
</evidence>
<feature type="transmembrane region" description="Helical" evidence="8">
    <location>
        <begin position="12"/>
        <end position="31"/>
    </location>
</feature>
<keyword evidence="7 8" id="KW-0924">Ammonia transport</keyword>
<gene>
    <name evidence="10" type="ORF">CUJ83_12830</name>
</gene>
<dbReference type="InterPro" id="IPR018047">
    <property type="entry name" value="Ammonium_transpt_CS"/>
</dbReference>
<evidence type="ECO:0000256" key="1">
    <source>
        <dbReference type="ARBA" id="ARBA00004141"/>
    </source>
</evidence>
<comment type="subcellular location">
    <subcellularLocation>
        <location evidence="8">Cell membrane</location>
        <topology evidence="8">Multi-pass membrane protein</topology>
    </subcellularLocation>
    <subcellularLocation>
        <location evidence="1">Membrane</location>
        <topology evidence="1">Multi-pass membrane protein</topology>
    </subcellularLocation>
</comment>
<keyword evidence="3 8" id="KW-0813">Transport</keyword>
<comment type="caution">
    <text evidence="10">The sequence shown here is derived from an EMBL/GenBank/DDBJ whole genome shotgun (WGS) entry which is preliminary data.</text>
</comment>
<dbReference type="PANTHER" id="PTHR43029">
    <property type="entry name" value="AMMONIUM TRANSPORTER MEP2"/>
    <property type="match status" value="1"/>
</dbReference>
<keyword evidence="6 8" id="KW-0472">Membrane</keyword>
<evidence type="ECO:0000256" key="3">
    <source>
        <dbReference type="ARBA" id="ARBA00022448"/>
    </source>
</evidence>
<evidence type="ECO:0000256" key="5">
    <source>
        <dbReference type="ARBA" id="ARBA00022989"/>
    </source>
</evidence>
<dbReference type="InterPro" id="IPR001905">
    <property type="entry name" value="Ammonium_transpt"/>
</dbReference>
<protein>
    <recommendedName>
        <fullName evidence="8">Ammonium transporter</fullName>
    </recommendedName>
</protein>
<feature type="transmembrane region" description="Helical" evidence="8">
    <location>
        <begin position="320"/>
        <end position="342"/>
    </location>
</feature>
<keyword evidence="5 8" id="KW-1133">Transmembrane helix</keyword>
<feature type="domain" description="Ammonium transporter AmtB-like" evidence="9">
    <location>
        <begin position="9"/>
        <end position="400"/>
    </location>
</feature>
<dbReference type="GO" id="GO:0008519">
    <property type="term" value="F:ammonium channel activity"/>
    <property type="evidence" value="ECO:0007669"/>
    <property type="project" value="InterPro"/>
</dbReference>
<dbReference type="NCBIfam" id="TIGR00836">
    <property type="entry name" value="amt"/>
    <property type="match status" value="1"/>
</dbReference>
<name>A0AAP2RFK5_9EURY</name>
<feature type="transmembrane region" description="Helical" evidence="8">
    <location>
        <begin position="254"/>
        <end position="273"/>
    </location>
</feature>
<dbReference type="InterPro" id="IPR024041">
    <property type="entry name" value="NH4_transpt_AmtB-like_dom"/>
</dbReference>
<dbReference type="Proteomes" id="UP001320159">
    <property type="component" value="Unassembled WGS sequence"/>
</dbReference>
<feature type="transmembrane region" description="Helical" evidence="8">
    <location>
        <begin position="194"/>
        <end position="214"/>
    </location>
</feature>
<feature type="transmembrane region" description="Helical" evidence="8">
    <location>
        <begin position="38"/>
        <end position="58"/>
    </location>
</feature>
<keyword evidence="11" id="KW-1185">Reference proteome</keyword>
<feature type="transmembrane region" description="Helical" evidence="8">
    <location>
        <begin position="97"/>
        <end position="119"/>
    </location>
</feature>
<organism evidence="10 11">
    <name type="scientific">Methanooceanicella nereidis</name>
    <dbReference type="NCBI Taxonomy" id="2052831"/>
    <lineage>
        <taxon>Archaea</taxon>
        <taxon>Methanobacteriati</taxon>
        <taxon>Methanobacteriota</taxon>
        <taxon>Stenosarchaea group</taxon>
        <taxon>Methanomicrobia</taxon>
        <taxon>Methanocellales</taxon>
        <taxon>Methanocellaceae</taxon>
        <taxon>Methanooceanicella</taxon>
    </lineage>
</organism>
<evidence type="ECO:0000313" key="11">
    <source>
        <dbReference type="Proteomes" id="UP001320159"/>
    </source>
</evidence>
<evidence type="ECO:0000313" key="10">
    <source>
        <dbReference type="EMBL" id="MCD1295881.1"/>
    </source>
</evidence>
<dbReference type="Gene3D" id="1.10.3430.10">
    <property type="entry name" value="Ammonium transporter AmtB like domains"/>
    <property type="match status" value="1"/>
</dbReference>
<feature type="transmembrane region" description="Helical" evidence="8">
    <location>
        <begin position="348"/>
        <end position="370"/>
    </location>
</feature>
<dbReference type="RefSeq" id="WP_230742737.1">
    <property type="nucleotide sequence ID" value="NZ_PGCK01000011.1"/>
</dbReference>
<keyword evidence="4 8" id="KW-0812">Transmembrane</keyword>
<feature type="transmembrane region" description="Helical" evidence="8">
    <location>
        <begin position="160"/>
        <end position="182"/>
    </location>
</feature>
<feature type="transmembrane region" description="Helical" evidence="8">
    <location>
        <begin position="279"/>
        <end position="299"/>
    </location>
</feature>
<dbReference type="InterPro" id="IPR029020">
    <property type="entry name" value="Ammonium/urea_transptr"/>
</dbReference>
<evidence type="ECO:0000256" key="6">
    <source>
        <dbReference type="ARBA" id="ARBA00023136"/>
    </source>
</evidence>
<dbReference type="PROSITE" id="PS01219">
    <property type="entry name" value="AMMONIUM_TRANSP"/>
    <property type="match status" value="1"/>
</dbReference>
<dbReference type="SUPFAM" id="SSF111352">
    <property type="entry name" value="Ammonium transporter"/>
    <property type="match status" value="1"/>
</dbReference>
<evidence type="ECO:0000256" key="7">
    <source>
        <dbReference type="ARBA" id="ARBA00023177"/>
    </source>
</evidence>
<dbReference type="AlphaFoldDB" id="A0AAP2RFK5"/>
<proteinExistence type="inferred from homology"/>
<comment type="similarity">
    <text evidence="2 8">Belongs to the ammonia transporter channel (TC 1.A.11.2) family.</text>
</comment>
<evidence type="ECO:0000259" key="9">
    <source>
        <dbReference type="Pfam" id="PF00909"/>
    </source>
</evidence>
<dbReference type="Pfam" id="PF00909">
    <property type="entry name" value="Ammonium_transp"/>
    <property type="match status" value="1"/>
</dbReference>
<dbReference type="GO" id="GO:0005886">
    <property type="term" value="C:plasma membrane"/>
    <property type="evidence" value="ECO:0007669"/>
    <property type="project" value="UniProtKB-SubCell"/>
</dbReference>
<dbReference type="PANTHER" id="PTHR43029:SF10">
    <property type="entry name" value="AMMONIUM TRANSPORTER MEP2"/>
    <property type="match status" value="1"/>
</dbReference>
<feature type="transmembrane region" description="Helical" evidence="8">
    <location>
        <begin position="226"/>
        <end position="247"/>
    </location>
</feature>
<evidence type="ECO:0000256" key="8">
    <source>
        <dbReference type="RuleBase" id="RU362002"/>
    </source>
</evidence>
<evidence type="ECO:0000256" key="4">
    <source>
        <dbReference type="ARBA" id="ARBA00022692"/>
    </source>
</evidence>
<accession>A0AAP2RFK5</accession>
<dbReference type="EMBL" id="PGCK01000011">
    <property type="protein sequence ID" value="MCD1295881.1"/>
    <property type="molecule type" value="Genomic_DNA"/>
</dbReference>
<reference evidence="10 11" key="1">
    <citation type="submission" date="2017-11" db="EMBL/GenBank/DDBJ databases">
        <title>Isolation and Characterization of Family Methanocellaceae Species from Potential Methane Hydrate Area Offshore Southwestern Taiwan.</title>
        <authorList>
            <person name="Zhang W.-L."/>
            <person name="Chen W.-C."/>
            <person name="Lai M.-C."/>
            <person name="Chen S.-C."/>
        </authorList>
    </citation>
    <scope>NUCLEOTIDE SEQUENCE [LARGE SCALE GENOMIC DNA]</scope>
    <source>
        <strain evidence="10 11">CWC-04</strain>
    </source>
</reference>
<sequence>MPLDTGDTAWILVSTAMVLLMTPGVGFFYGGLVRKKNIISMIAMAFVALAVITLQWVLFGYSLAFGSDIMGFIGGLDYIGLAGVSLETPDGATIPPILFMVFQLVFAALTLAILTSVFAERVKLSSFIIFGILWSTLVYDPLAHWVWGGGWLASLGALDFAGGTVVHISSGFSALAIAFVIGKRVGFGRDLMEPSNIPIALLGAGILWFGWFGFNAGSALAANGLAANAFVVTNVAAAAGAVAWMLMSWKDSRPASLGIVSGAIAGLVAITPAAGYVDAMGAIVIGLVAGLLCYWAMLFRIKKGLDESLDAWAIHGMGGLWGAIATGIFAVAAINGYTGLIYGNVDQFIAQIIAVVAAMVYAFVVSFVLAKVIDMTIGLRVKEEEEYVGLDVSQHGERAYH</sequence>
<feature type="transmembrane region" description="Helical" evidence="8">
    <location>
        <begin position="126"/>
        <end position="148"/>
    </location>
</feature>